<evidence type="ECO:0000256" key="8">
    <source>
        <dbReference type="ARBA" id="ARBA00022918"/>
    </source>
</evidence>
<protein>
    <recommendedName>
        <fullName evidence="2">ribonuclease H</fullName>
        <ecNumber evidence="2">3.1.26.4</ecNumber>
    </recommendedName>
</protein>
<evidence type="ECO:0000256" key="3">
    <source>
        <dbReference type="ARBA" id="ARBA00022679"/>
    </source>
</evidence>
<keyword evidence="8" id="KW-0695">RNA-directed DNA polymerase</keyword>
<name>A0A093GSH5_DRYPU</name>
<dbReference type="PROSITE" id="PS50878">
    <property type="entry name" value="RT_POL"/>
    <property type="match status" value="1"/>
</dbReference>
<feature type="domain" description="Reverse transcriptase" evidence="9">
    <location>
        <begin position="19"/>
        <end position="206"/>
    </location>
</feature>
<evidence type="ECO:0000256" key="6">
    <source>
        <dbReference type="ARBA" id="ARBA00022759"/>
    </source>
</evidence>
<evidence type="ECO:0000256" key="2">
    <source>
        <dbReference type="ARBA" id="ARBA00012180"/>
    </source>
</evidence>
<dbReference type="EC" id="3.1.26.4" evidence="2"/>
<dbReference type="Gene3D" id="3.30.70.270">
    <property type="match status" value="2"/>
</dbReference>
<dbReference type="Gene3D" id="3.10.10.10">
    <property type="entry name" value="HIV Type 1 Reverse Transcriptase, subunit A, domain 1"/>
    <property type="match status" value="1"/>
</dbReference>
<dbReference type="GO" id="GO:0003964">
    <property type="term" value="F:RNA-directed DNA polymerase activity"/>
    <property type="evidence" value="ECO:0007669"/>
    <property type="project" value="UniProtKB-KW"/>
</dbReference>
<keyword evidence="5" id="KW-0540">Nuclease</keyword>
<evidence type="ECO:0000313" key="11">
    <source>
        <dbReference type="Proteomes" id="UP000053875"/>
    </source>
</evidence>
<dbReference type="GO" id="GO:0035613">
    <property type="term" value="F:RNA stem-loop binding"/>
    <property type="evidence" value="ECO:0007669"/>
    <property type="project" value="TreeGrafter"/>
</dbReference>
<evidence type="ECO:0000256" key="1">
    <source>
        <dbReference type="ARBA" id="ARBA00010879"/>
    </source>
</evidence>
<evidence type="ECO:0000256" key="4">
    <source>
        <dbReference type="ARBA" id="ARBA00022695"/>
    </source>
</evidence>
<dbReference type="InterPro" id="IPR043502">
    <property type="entry name" value="DNA/RNA_pol_sf"/>
</dbReference>
<dbReference type="InterPro" id="IPR043128">
    <property type="entry name" value="Rev_trsase/Diguanyl_cyclase"/>
</dbReference>
<keyword evidence="3" id="KW-0808">Transferase</keyword>
<gene>
    <name evidence="10" type="ORF">N307_03486</name>
</gene>
<dbReference type="EMBL" id="KL216513">
    <property type="protein sequence ID" value="KFV69987.1"/>
    <property type="molecule type" value="Genomic_DNA"/>
</dbReference>
<sequence>WPLKLESLQAAHQLVKEQLNQGHLQLSTSPWNTPIFIIKKKSGKYRLLHDLRAVNDQMQAMDALQPGLPCASMLPENWNLLVIDLKDCFFTIRLASQDMCRFAFTLPSVNRESPAQRFEWTVLPQGMKNSPTLCQLFVADALDPVRKTWPSTLIYHYMDDILCCQQHPFTAATIKFLQQTLAQKGLQVASEKIQQTTPIKYLGWTITAQQVAPQKLQIHTDLKTLHDVQRFMGDIQWLRPVTGISNDMLEPLKPLL</sequence>
<reference evidence="10 11" key="1">
    <citation type="submission" date="2014-04" db="EMBL/GenBank/DDBJ databases">
        <title>Genome evolution of avian class.</title>
        <authorList>
            <person name="Zhang G."/>
            <person name="Li C."/>
        </authorList>
    </citation>
    <scope>NUCLEOTIDE SEQUENCE [LARGE SCALE GENOMIC DNA]</scope>
    <source>
        <strain evidence="10">BGI_N307</strain>
    </source>
</reference>
<evidence type="ECO:0000259" key="9">
    <source>
        <dbReference type="PROSITE" id="PS50878"/>
    </source>
</evidence>
<keyword evidence="11" id="KW-1185">Reference proteome</keyword>
<feature type="non-terminal residue" evidence="10">
    <location>
        <position position="1"/>
    </location>
</feature>
<dbReference type="STRING" id="118200.A0A093GSH5"/>
<dbReference type="Pfam" id="PF06817">
    <property type="entry name" value="RVT_thumb"/>
    <property type="match status" value="1"/>
</dbReference>
<feature type="non-terminal residue" evidence="10">
    <location>
        <position position="256"/>
    </location>
</feature>
<dbReference type="AlphaFoldDB" id="A0A093GSH5"/>
<dbReference type="PANTHER" id="PTHR41694:SF3">
    <property type="entry name" value="RNA-DIRECTED DNA POLYMERASE-RELATED"/>
    <property type="match status" value="1"/>
</dbReference>
<evidence type="ECO:0000256" key="7">
    <source>
        <dbReference type="ARBA" id="ARBA00022801"/>
    </source>
</evidence>
<keyword evidence="6" id="KW-0255">Endonuclease</keyword>
<accession>A0A093GSH5</accession>
<dbReference type="Proteomes" id="UP000053875">
    <property type="component" value="Unassembled WGS sequence"/>
</dbReference>
<keyword evidence="4" id="KW-0548">Nucleotidyltransferase</keyword>
<dbReference type="InterPro" id="IPR000477">
    <property type="entry name" value="RT_dom"/>
</dbReference>
<organism evidence="10 11">
    <name type="scientific">Dryobates pubescens</name>
    <name type="common">Downy woodpecker</name>
    <name type="synonym">Picoides pubescens</name>
    <dbReference type="NCBI Taxonomy" id="118200"/>
    <lineage>
        <taxon>Eukaryota</taxon>
        <taxon>Metazoa</taxon>
        <taxon>Chordata</taxon>
        <taxon>Craniata</taxon>
        <taxon>Vertebrata</taxon>
        <taxon>Euteleostomi</taxon>
        <taxon>Archelosauria</taxon>
        <taxon>Archosauria</taxon>
        <taxon>Dinosauria</taxon>
        <taxon>Saurischia</taxon>
        <taxon>Theropoda</taxon>
        <taxon>Coelurosauria</taxon>
        <taxon>Aves</taxon>
        <taxon>Neognathae</taxon>
        <taxon>Neoaves</taxon>
        <taxon>Telluraves</taxon>
        <taxon>Coraciimorphae</taxon>
        <taxon>Piciformes</taxon>
        <taxon>Picidae</taxon>
        <taxon>Dryobates</taxon>
    </lineage>
</organism>
<dbReference type="GO" id="GO:0004523">
    <property type="term" value="F:RNA-DNA hybrid ribonuclease activity"/>
    <property type="evidence" value="ECO:0007669"/>
    <property type="project" value="UniProtKB-EC"/>
</dbReference>
<proteinExistence type="inferred from homology"/>
<evidence type="ECO:0000313" key="10">
    <source>
        <dbReference type="EMBL" id="KFV69987.1"/>
    </source>
</evidence>
<keyword evidence="7" id="KW-0378">Hydrolase</keyword>
<dbReference type="PANTHER" id="PTHR41694">
    <property type="entry name" value="ENDOGENOUS RETROVIRUS GROUP K MEMBER POL PROTEIN"/>
    <property type="match status" value="1"/>
</dbReference>
<dbReference type="SUPFAM" id="SSF56672">
    <property type="entry name" value="DNA/RNA polymerases"/>
    <property type="match status" value="1"/>
</dbReference>
<dbReference type="Pfam" id="PF00078">
    <property type="entry name" value="RVT_1"/>
    <property type="match status" value="1"/>
</dbReference>
<comment type="similarity">
    <text evidence="1">Belongs to the beta type-B retroviral polymerase family. HERV class-II K(HML-2) pol subfamily.</text>
</comment>
<dbReference type="InterPro" id="IPR010661">
    <property type="entry name" value="RVT_thumb"/>
</dbReference>
<evidence type="ECO:0000256" key="5">
    <source>
        <dbReference type="ARBA" id="ARBA00022722"/>
    </source>
</evidence>